<keyword evidence="2" id="KW-1185">Reference proteome</keyword>
<evidence type="ECO:0000313" key="1">
    <source>
        <dbReference type="EMBL" id="TGN19520.1"/>
    </source>
</evidence>
<comment type="caution">
    <text evidence="1">The sequence shown here is derived from an EMBL/GenBank/DDBJ whole genome shotgun (WGS) entry which is preliminary data.</text>
</comment>
<protein>
    <recommendedName>
        <fullName evidence="3">Tetratricopeptide repeat protein</fullName>
    </recommendedName>
</protein>
<dbReference type="Proteomes" id="UP000298058">
    <property type="component" value="Unassembled WGS sequence"/>
</dbReference>
<gene>
    <name evidence="1" type="ORF">EHS15_08970</name>
</gene>
<evidence type="ECO:0000313" key="2">
    <source>
        <dbReference type="Proteomes" id="UP000298058"/>
    </source>
</evidence>
<dbReference type="OrthoDB" id="318656at2"/>
<evidence type="ECO:0008006" key="3">
    <source>
        <dbReference type="Google" id="ProtNLM"/>
    </source>
</evidence>
<accession>A0A4R9LYV9</accession>
<reference evidence="1" key="1">
    <citation type="journal article" date="2019" name="PLoS Negl. Trop. Dis.">
        <title>Revisiting the worldwide diversity of Leptospira species in the environment.</title>
        <authorList>
            <person name="Vincent A.T."/>
            <person name="Schiettekatte O."/>
            <person name="Bourhy P."/>
            <person name="Veyrier F.J."/>
            <person name="Picardeau M."/>
        </authorList>
    </citation>
    <scope>NUCLEOTIDE SEQUENCE [LARGE SCALE GENOMIC DNA]</scope>
    <source>
        <strain evidence="1">201300427</strain>
    </source>
</reference>
<organism evidence="1 2">
    <name type="scientific">Leptospira idonii</name>
    <dbReference type="NCBI Taxonomy" id="1193500"/>
    <lineage>
        <taxon>Bacteria</taxon>
        <taxon>Pseudomonadati</taxon>
        <taxon>Spirochaetota</taxon>
        <taxon>Spirochaetia</taxon>
        <taxon>Leptospirales</taxon>
        <taxon>Leptospiraceae</taxon>
        <taxon>Leptospira</taxon>
    </lineage>
</organism>
<dbReference type="EMBL" id="RQHW01000031">
    <property type="protein sequence ID" value="TGN19520.1"/>
    <property type="molecule type" value="Genomic_DNA"/>
</dbReference>
<proteinExistence type="predicted"/>
<sequence>MSGLGYVYRKEIFFLFARDQSVRAEKSKEKTIELWKSGNLKEQDVEDFQNLAVTYSEKDPMEPQAFHLIARSLYWNLPRLGIHFDSSSLVLNLGSNFSEFIGKTQLAQSTLDQIFWNARTAESLSSSSFQDWENNRLLLFLTETNRQVKKPGTLTKEYGSIDSSKLSPEFQAPFIWLLTFNTMQAGDAAGLEKIIETTKLPDYKGGIRFSPREENFLKGMGKYYKKDYVGALALLRSTKTDNPDKITETSVITEATIFHMQNLTQKGIDLLEDYYGRSGKNNPEIIQIVRKMVLERPTAKTKLEIGSLK</sequence>
<name>A0A4R9LYV9_9LEPT</name>
<dbReference type="AlphaFoldDB" id="A0A4R9LYV9"/>